<keyword evidence="1" id="KW-0812">Transmembrane</keyword>
<feature type="transmembrane region" description="Helical" evidence="1">
    <location>
        <begin position="53"/>
        <end position="69"/>
    </location>
</feature>
<accession>A0A2V5JVM2</accession>
<dbReference type="SUPFAM" id="SSF53850">
    <property type="entry name" value="Periplasmic binding protein-like II"/>
    <property type="match status" value="1"/>
</dbReference>
<organism evidence="2 3">
    <name type="scientific">Paenibacillus flagellatus</name>
    <dbReference type="NCBI Taxonomy" id="2211139"/>
    <lineage>
        <taxon>Bacteria</taxon>
        <taxon>Bacillati</taxon>
        <taxon>Bacillota</taxon>
        <taxon>Bacilli</taxon>
        <taxon>Bacillales</taxon>
        <taxon>Paenibacillaceae</taxon>
        <taxon>Paenibacillus</taxon>
    </lineage>
</organism>
<dbReference type="Proteomes" id="UP000247476">
    <property type="component" value="Unassembled WGS sequence"/>
</dbReference>
<dbReference type="PANTHER" id="PTHR43649">
    <property type="entry name" value="ARABINOSE-BINDING PROTEIN-RELATED"/>
    <property type="match status" value="1"/>
</dbReference>
<dbReference type="InterPro" id="IPR050490">
    <property type="entry name" value="Bact_solute-bd_prot1"/>
</dbReference>
<dbReference type="InterPro" id="IPR006059">
    <property type="entry name" value="SBP"/>
</dbReference>
<evidence type="ECO:0000313" key="3">
    <source>
        <dbReference type="Proteomes" id="UP000247476"/>
    </source>
</evidence>
<evidence type="ECO:0008006" key="4">
    <source>
        <dbReference type="Google" id="ProtNLM"/>
    </source>
</evidence>
<evidence type="ECO:0000313" key="2">
    <source>
        <dbReference type="EMBL" id="PYI50551.1"/>
    </source>
</evidence>
<comment type="caution">
    <text evidence="2">The sequence shown here is derived from an EMBL/GenBank/DDBJ whole genome shotgun (WGS) entry which is preliminary data.</text>
</comment>
<dbReference type="PANTHER" id="PTHR43649:SF12">
    <property type="entry name" value="DIACETYLCHITOBIOSE BINDING PROTEIN DASA"/>
    <property type="match status" value="1"/>
</dbReference>
<keyword evidence="3" id="KW-1185">Reference proteome</keyword>
<name>A0A2V5JVM2_9BACL</name>
<dbReference type="Pfam" id="PF01547">
    <property type="entry name" value="SBP_bac_1"/>
    <property type="match status" value="1"/>
</dbReference>
<keyword evidence="1" id="KW-1133">Transmembrane helix</keyword>
<reference evidence="2 3" key="1">
    <citation type="submission" date="2018-05" db="EMBL/GenBank/DDBJ databases">
        <title>Paenibacillus flagellatus sp. nov., isolated from selenium mineral soil.</title>
        <authorList>
            <person name="Dai X."/>
        </authorList>
    </citation>
    <scope>NUCLEOTIDE SEQUENCE [LARGE SCALE GENOMIC DNA]</scope>
    <source>
        <strain evidence="2 3">DXL2</strain>
    </source>
</reference>
<keyword evidence="1" id="KW-0472">Membrane</keyword>
<dbReference type="Gene3D" id="3.40.190.10">
    <property type="entry name" value="Periplasmic binding protein-like II"/>
    <property type="match status" value="1"/>
</dbReference>
<protein>
    <recommendedName>
        <fullName evidence="4">Extracellular solute-binding protein</fullName>
    </recommendedName>
</protein>
<gene>
    <name evidence="2" type="ORF">DLM86_29050</name>
</gene>
<dbReference type="EMBL" id="QJVJ01000018">
    <property type="protein sequence ID" value="PYI50551.1"/>
    <property type="molecule type" value="Genomic_DNA"/>
</dbReference>
<dbReference type="AlphaFoldDB" id="A0A2V5JVM2"/>
<evidence type="ECO:0000256" key="1">
    <source>
        <dbReference type="SAM" id="Phobius"/>
    </source>
</evidence>
<proteinExistence type="predicted"/>
<sequence length="490" mass="54785">MKAISKRLVRNGREVDGDAVSIPGGSTGSARCRLYTKNEQFHQRGDARMKKTIAVWLIVVWALMTVLAGCGKKDDGGGQGTEAGGTTGTSDEPVEIVFYSSNGDPAESFDYRFGNSIRKKFPNYTIKYIQSTKGNSLPELIAAGTKFDIFFISTGNYESMMFDNGLEIDMDPLVKKHNVDLSKLEPTVIDGIRQSSGGKLTGIPVHTNNMVLYYNKTLFDKFGVSYPKDGMTWDEVLELSKKLTRNEGGTQYYGFTTSANHLLRMNAYSIPNVDLEKQAPTINANGKWKPFFQTVFLDPFTDAGYKEQLDKTNKVPDLNAFLKDQNVAMYAYLSSLVYVLPDDLQKLNWDMVSLPVFKDNPGVGSQSYPFYFGITKLSRHPDEAMNVLNYMISDEFQMELAKKGIMPVAKNETVQKALGQESPFKDKNFKAVFHNRFAPIPAKAPYDASIVAIYAKYADQVIKQKMDINSAFRKAEEEAAKTIAEYKAKK</sequence>